<reference evidence="2 3" key="1">
    <citation type="submission" date="2017-09" db="EMBL/GenBank/DDBJ databases">
        <title>Large-scale bioinformatics analysis of Bacillus genomes uncovers conserved roles of natural products in bacterial physiology.</title>
        <authorList>
            <consortium name="Agbiome Team Llc"/>
            <person name="Bleich R.M."/>
            <person name="Kirk G.J."/>
            <person name="Santa Maria K.C."/>
            <person name="Allen S.E."/>
            <person name="Farag S."/>
            <person name="Shank E.A."/>
            <person name="Bowers A."/>
        </authorList>
    </citation>
    <scope>NUCLEOTIDE SEQUENCE [LARGE SCALE GENOMIC DNA]</scope>
    <source>
        <strain evidence="2 3">AFS027647</strain>
    </source>
</reference>
<evidence type="ECO:0000313" key="3">
    <source>
        <dbReference type="Proteomes" id="UP000220691"/>
    </source>
</evidence>
<organism evidence="2 3">
    <name type="scientific">Bacillus cereus</name>
    <dbReference type="NCBI Taxonomy" id="1396"/>
    <lineage>
        <taxon>Bacteria</taxon>
        <taxon>Bacillati</taxon>
        <taxon>Bacillota</taxon>
        <taxon>Bacilli</taxon>
        <taxon>Bacillales</taxon>
        <taxon>Bacillaceae</taxon>
        <taxon>Bacillus</taxon>
        <taxon>Bacillus cereus group</taxon>
    </lineage>
</organism>
<dbReference type="Gene3D" id="3.40.50.1390">
    <property type="entry name" value="Resolvase, N-terminal catalytic domain"/>
    <property type="match status" value="1"/>
</dbReference>
<evidence type="ECO:0000313" key="2">
    <source>
        <dbReference type="EMBL" id="PEN90218.1"/>
    </source>
</evidence>
<dbReference type="EMBL" id="NUAN01000153">
    <property type="protein sequence ID" value="PEN90218.1"/>
    <property type="molecule type" value="Genomic_DNA"/>
</dbReference>
<dbReference type="Proteomes" id="UP000220691">
    <property type="component" value="Unassembled WGS sequence"/>
</dbReference>
<dbReference type="SMART" id="SM00857">
    <property type="entry name" value="Resolvase"/>
    <property type="match status" value="1"/>
</dbReference>
<dbReference type="InterPro" id="IPR036162">
    <property type="entry name" value="Resolvase-like_N_sf"/>
</dbReference>
<dbReference type="Pfam" id="PF00239">
    <property type="entry name" value="Resolvase"/>
    <property type="match status" value="1"/>
</dbReference>
<sequence>MKTCFYIQDWSNDTFLKQYLTQARELGIPNEHIWIESILSHTRPMYKQMKQSLQSGDLLYVPSFYHFGRTQQTLVTEWEELTQYKQVEIIVLNFPLFHTLEQKPPHTNKLSLSDFMLDVLCYLAEEEQSDKYKRQQAGFAAARQKGVKIGRKKIEITDLFISAYQQWKQNKITAVEAMEQADMKPNTFYRRVREYESRLCKSDT</sequence>
<feature type="domain" description="Resolvase/invertase-type recombinase catalytic" evidence="1">
    <location>
        <begin position="3"/>
        <end position="148"/>
    </location>
</feature>
<dbReference type="GO" id="GO:0003677">
    <property type="term" value="F:DNA binding"/>
    <property type="evidence" value="ECO:0007669"/>
    <property type="project" value="InterPro"/>
</dbReference>
<evidence type="ECO:0000259" key="1">
    <source>
        <dbReference type="SMART" id="SM00857"/>
    </source>
</evidence>
<accession>A0A9X6YKJ3</accession>
<name>A0A9X6YKJ3_BACCE</name>
<dbReference type="InterPro" id="IPR006119">
    <property type="entry name" value="Resolv_N"/>
</dbReference>
<protein>
    <submittedName>
        <fullName evidence="2">DNA recombinase</fullName>
    </submittedName>
</protein>
<dbReference type="SUPFAM" id="SSF53041">
    <property type="entry name" value="Resolvase-like"/>
    <property type="match status" value="1"/>
</dbReference>
<proteinExistence type="predicted"/>
<comment type="caution">
    <text evidence="2">The sequence shown here is derived from an EMBL/GenBank/DDBJ whole genome shotgun (WGS) entry which is preliminary data.</text>
</comment>
<gene>
    <name evidence="2" type="ORF">CN553_22125</name>
</gene>
<dbReference type="GO" id="GO:0000150">
    <property type="term" value="F:DNA strand exchange activity"/>
    <property type="evidence" value="ECO:0007669"/>
    <property type="project" value="InterPro"/>
</dbReference>
<dbReference type="AlphaFoldDB" id="A0A9X6YKJ3"/>